<evidence type="ECO:0000313" key="2">
    <source>
        <dbReference type="Proteomes" id="UP000317944"/>
    </source>
</evidence>
<reference evidence="1 2" key="1">
    <citation type="submission" date="2018-03" db="EMBL/GenBank/DDBJ databases">
        <title>Aerobic endospore-forming bacteria genome sequencing and assembly.</title>
        <authorList>
            <person name="Cavalcante D.A."/>
            <person name="Driks A."/>
            <person name="Putonti C."/>
            <person name="De-Souza M.T."/>
        </authorList>
    </citation>
    <scope>NUCLEOTIDE SEQUENCE [LARGE SCALE GENOMIC DNA]</scope>
    <source>
        <strain evidence="1 2">SDF0037</strain>
    </source>
</reference>
<dbReference type="Proteomes" id="UP000317944">
    <property type="component" value="Unassembled WGS sequence"/>
</dbReference>
<protein>
    <submittedName>
        <fullName evidence="1">Response regulator transcription factor</fullName>
    </submittedName>
</protein>
<name>A0A544UAA6_LYSSH</name>
<dbReference type="AlphaFoldDB" id="A0A544UAA6"/>
<dbReference type="RefSeq" id="WP_142510109.1">
    <property type="nucleotide sequence ID" value="NZ_SADV01000020.1"/>
</dbReference>
<sequence>MYKLMHIEDDTELSALIQENLERYGYTVVQLKDFFDIDENASYLN</sequence>
<gene>
    <name evidence="1" type="ORF">C7Y47_18600</name>
</gene>
<proteinExistence type="predicted"/>
<evidence type="ECO:0000313" key="1">
    <source>
        <dbReference type="EMBL" id="TQR29096.1"/>
    </source>
</evidence>
<accession>A0A544UAA6</accession>
<comment type="caution">
    <text evidence="1">The sequence shown here is derived from an EMBL/GenBank/DDBJ whole genome shotgun (WGS) entry which is preliminary data.</text>
</comment>
<organism evidence="1 2">
    <name type="scientific">Lysinibacillus sphaericus</name>
    <name type="common">Bacillus sphaericus</name>
    <dbReference type="NCBI Taxonomy" id="1421"/>
    <lineage>
        <taxon>Bacteria</taxon>
        <taxon>Bacillati</taxon>
        <taxon>Bacillota</taxon>
        <taxon>Bacilli</taxon>
        <taxon>Bacillales</taxon>
        <taxon>Bacillaceae</taxon>
        <taxon>Lysinibacillus</taxon>
    </lineage>
</organism>
<dbReference type="EMBL" id="SADV01000020">
    <property type="protein sequence ID" value="TQR29096.1"/>
    <property type="molecule type" value="Genomic_DNA"/>
</dbReference>